<dbReference type="GO" id="GO:0006352">
    <property type="term" value="P:DNA-templated transcription initiation"/>
    <property type="evidence" value="ECO:0007669"/>
    <property type="project" value="InterPro"/>
</dbReference>
<dbReference type="InterPro" id="IPR007627">
    <property type="entry name" value="RNA_pol_sigma70_r2"/>
</dbReference>
<reference evidence="2 3" key="1">
    <citation type="submission" date="2016-11" db="EMBL/GenBank/DDBJ databases">
        <authorList>
            <person name="Jaros S."/>
            <person name="Januszkiewicz K."/>
            <person name="Wedrychowicz H."/>
        </authorList>
    </citation>
    <scope>NUCLEOTIDE SEQUENCE [LARGE SCALE GENOMIC DNA]</scope>
    <source>
        <strain evidence="2 3">YL228</strain>
    </source>
</reference>
<dbReference type="InterPro" id="IPR013325">
    <property type="entry name" value="RNA_pol_sigma_r2"/>
</dbReference>
<protein>
    <submittedName>
        <fullName evidence="2">Sigma-70 region 2</fullName>
    </submittedName>
</protein>
<feature type="domain" description="RNA polymerase sigma-70 region 2" evidence="1">
    <location>
        <begin position="28"/>
        <end position="90"/>
    </location>
</feature>
<accession>A0A1K1PAK2</accession>
<evidence type="ECO:0000313" key="2">
    <source>
        <dbReference type="EMBL" id="SFW44808.1"/>
    </source>
</evidence>
<dbReference type="EMBL" id="FPIP01000008">
    <property type="protein sequence ID" value="SFW44808.1"/>
    <property type="molecule type" value="Genomic_DNA"/>
</dbReference>
<dbReference type="SUPFAM" id="SSF88946">
    <property type="entry name" value="Sigma2 domain of RNA polymerase sigma factors"/>
    <property type="match status" value="1"/>
</dbReference>
<dbReference type="Gene3D" id="1.10.1740.10">
    <property type="match status" value="1"/>
</dbReference>
<feature type="non-terminal residue" evidence="2">
    <location>
        <position position="111"/>
    </location>
</feature>
<proteinExistence type="predicted"/>
<sequence length="111" mass="12809">MTDQEFKKYMERSPEECMRVVFDEYCNYVYVIAATKLKNCGTTEDIEECVSDVFTEVFKRINYIGERDGDLKGFIGVIAKRKAIDMYRKLSVKADRTISTDDEGFIEISSG</sequence>
<evidence type="ECO:0000313" key="3">
    <source>
        <dbReference type="Proteomes" id="UP000183461"/>
    </source>
</evidence>
<dbReference type="RefSeq" id="WP_278289651.1">
    <property type="nucleotide sequence ID" value="NZ_FPIP01000008.1"/>
</dbReference>
<organism evidence="2 3">
    <name type="scientific">Ruminococcus flavefaciens</name>
    <dbReference type="NCBI Taxonomy" id="1265"/>
    <lineage>
        <taxon>Bacteria</taxon>
        <taxon>Bacillati</taxon>
        <taxon>Bacillota</taxon>
        <taxon>Clostridia</taxon>
        <taxon>Eubacteriales</taxon>
        <taxon>Oscillospiraceae</taxon>
        <taxon>Ruminococcus</taxon>
    </lineage>
</organism>
<name>A0A1K1PAK2_RUMFL</name>
<gene>
    <name evidence="2" type="ORF">SAMN02910280_2598</name>
</gene>
<dbReference type="GO" id="GO:0003700">
    <property type="term" value="F:DNA-binding transcription factor activity"/>
    <property type="evidence" value="ECO:0007669"/>
    <property type="project" value="InterPro"/>
</dbReference>
<dbReference type="Pfam" id="PF04542">
    <property type="entry name" value="Sigma70_r2"/>
    <property type="match status" value="1"/>
</dbReference>
<dbReference type="AlphaFoldDB" id="A0A1K1PAK2"/>
<evidence type="ECO:0000259" key="1">
    <source>
        <dbReference type="Pfam" id="PF04542"/>
    </source>
</evidence>
<dbReference type="Proteomes" id="UP000183461">
    <property type="component" value="Unassembled WGS sequence"/>
</dbReference>